<name>A0A0S7BQ55_9CHLR</name>
<feature type="transmembrane region" description="Helical" evidence="1">
    <location>
        <begin position="7"/>
        <end position="32"/>
    </location>
</feature>
<keyword evidence="1" id="KW-0812">Transmembrane</keyword>
<dbReference type="EMBL" id="DF968181">
    <property type="protein sequence ID" value="GAP40523.1"/>
    <property type="molecule type" value="Genomic_DNA"/>
</dbReference>
<accession>A0A0S7BQ55</accession>
<evidence type="ECO:0000256" key="1">
    <source>
        <dbReference type="SAM" id="Phobius"/>
    </source>
</evidence>
<evidence type="ECO:0000313" key="3">
    <source>
        <dbReference type="Proteomes" id="UP000053370"/>
    </source>
</evidence>
<feature type="transmembrane region" description="Helical" evidence="1">
    <location>
        <begin position="93"/>
        <end position="110"/>
    </location>
</feature>
<proteinExistence type="predicted"/>
<keyword evidence="3" id="KW-1185">Reference proteome</keyword>
<dbReference type="Proteomes" id="UP000053370">
    <property type="component" value="Unassembled WGS sequence"/>
</dbReference>
<keyword evidence="1" id="KW-0472">Membrane</keyword>
<feature type="transmembrane region" description="Helical" evidence="1">
    <location>
        <begin position="38"/>
        <end position="54"/>
    </location>
</feature>
<sequence length="111" mass="12048">MRKGIAILLGLILILFSAIKLLPFFGITVSVAGFSLDAWFPVVFMIIGLCELIINPSVNWLIGIAMIVLGGIDLVKNIGVVIPVLSIIDTKTMLLPAFIFIYGIKVLFTSK</sequence>
<keyword evidence="1" id="KW-1133">Transmembrane helix</keyword>
<reference evidence="2" key="1">
    <citation type="journal article" date="2015" name="Genome Announc.">
        <title>Draft Genome Sequence of Anaerolineae Strain TC1, a Novel Isolate from a Methanogenic Wastewater Treatment System.</title>
        <authorList>
            <person name="Matsuura N."/>
            <person name="Tourlousse D.M."/>
            <person name="Sun L."/>
            <person name="Toyonaga M."/>
            <person name="Kuroda K."/>
            <person name="Ohashi A."/>
            <person name="Cruz R."/>
            <person name="Yamaguchi T."/>
            <person name="Sekiguchi Y."/>
        </authorList>
    </citation>
    <scope>NUCLEOTIDE SEQUENCE [LARGE SCALE GENOMIC DNA]</scope>
    <source>
        <strain evidence="2">TC1</strain>
    </source>
</reference>
<dbReference type="AlphaFoldDB" id="A0A0S7BQ55"/>
<organism evidence="2">
    <name type="scientific">Flexilinea flocculi</name>
    <dbReference type="NCBI Taxonomy" id="1678840"/>
    <lineage>
        <taxon>Bacteria</taxon>
        <taxon>Bacillati</taxon>
        <taxon>Chloroflexota</taxon>
        <taxon>Anaerolineae</taxon>
        <taxon>Anaerolineales</taxon>
        <taxon>Anaerolineaceae</taxon>
        <taxon>Flexilinea</taxon>
    </lineage>
</organism>
<gene>
    <name evidence="2" type="ORF">ATC1_13499</name>
</gene>
<dbReference type="RefSeq" id="WP_062279882.1">
    <property type="nucleotide sequence ID" value="NZ_DF968181.1"/>
</dbReference>
<protein>
    <submittedName>
        <fullName evidence="2">Uncharacterized protein</fullName>
    </submittedName>
</protein>
<evidence type="ECO:0000313" key="2">
    <source>
        <dbReference type="EMBL" id="GAP40523.1"/>
    </source>
</evidence>
<feature type="transmembrane region" description="Helical" evidence="1">
    <location>
        <begin position="61"/>
        <end position="87"/>
    </location>
</feature>